<evidence type="ECO:0000256" key="6">
    <source>
        <dbReference type="ARBA" id="ARBA00049244"/>
    </source>
</evidence>
<comment type="catalytic activity">
    <reaction evidence="5">
        <text>DNA(n) + a 2'-deoxyribonucleoside 5'-triphosphate = DNA(n+1) + diphosphate</text>
        <dbReference type="Rhea" id="RHEA:22508"/>
        <dbReference type="Rhea" id="RHEA-COMP:17339"/>
        <dbReference type="Rhea" id="RHEA-COMP:17340"/>
        <dbReference type="ChEBI" id="CHEBI:33019"/>
        <dbReference type="ChEBI" id="CHEBI:61560"/>
        <dbReference type="ChEBI" id="CHEBI:173112"/>
        <dbReference type="EC" id="2.7.7.49"/>
    </reaction>
</comment>
<protein>
    <submittedName>
        <fullName evidence="10">BQ2448_2887 protein</fullName>
    </submittedName>
</protein>
<evidence type="ECO:0000256" key="4">
    <source>
        <dbReference type="ARBA" id="ARBA00022884"/>
    </source>
</evidence>
<dbReference type="PANTHER" id="PTHR42648:SF28">
    <property type="entry name" value="TRANSPOSON-ENCODED PROTEIN WITH RIBONUCLEASE H-LIKE AND RETROVIRUS ZINC FINGER-LIKE DOMAINS"/>
    <property type="match status" value="1"/>
</dbReference>
<evidence type="ECO:0000256" key="2">
    <source>
        <dbReference type="ARBA" id="ARBA00022723"/>
    </source>
</evidence>
<keyword evidence="4" id="KW-0694">RNA-binding</keyword>
<dbReference type="InterPro" id="IPR001584">
    <property type="entry name" value="Integrase_cat-core"/>
</dbReference>
<keyword evidence="8" id="KW-0732">Signal</keyword>
<evidence type="ECO:0000256" key="7">
    <source>
        <dbReference type="SAM" id="MobiDB-lite"/>
    </source>
</evidence>
<dbReference type="GO" id="GO:0003723">
    <property type="term" value="F:RNA binding"/>
    <property type="evidence" value="ECO:0007669"/>
    <property type="project" value="UniProtKB-KW"/>
</dbReference>
<proteinExistence type="predicted"/>
<dbReference type="SUPFAM" id="SSF56672">
    <property type="entry name" value="DNA/RNA polymerases"/>
    <property type="match status" value="1"/>
</dbReference>
<keyword evidence="1" id="KW-0815">Transposition</keyword>
<dbReference type="GO" id="GO:0016787">
    <property type="term" value="F:hydrolase activity"/>
    <property type="evidence" value="ECO:0007669"/>
    <property type="project" value="UniProtKB-KW"/>
</dbReference>
<dbReference type="PANTHER" id="PTHR42648">
    <property type="entry name" value="TRANSPOSASE, PUTATIVE-RELATED"/>
    <property type="match status" value="1"/>
</dbReference>
<dbReference type="GO" id="GO:0032196">
    <property type="term" value="P:transposition"/>
    <property type="evidence" value="ECO:0007669"/>
    <property type="project" value="UniProtKB-KW"/>
</dbReference>
<evidence type="ECO:0000259" key="9">
    <source>
        <dbReference type="PROSITE" id="PS50994"/>
    </source>
</evidence>
<dbReference type="EMBL" id="FMSP01000007">
    <property type="protein sequence ID" value="SCV71299.1"/>
    <property type="molecule type" value="Genomic_DNA"/>
</dbReference>
<dbReference type="STRING" id="269621.A0A238FER4"/>
<keyword evidence="3" id="KW-0378">Hydrolase</keyword>
<dbReference type="CDD" id="cd09272">
    <property type="entry name" value="RNase_HI_RT_Ty1"/>
    <property type="match status" value="1"/>
</dbReference>
<dbReference type="GO" id="GO:0005634">
    <property type="term" value="C:nucleus"/>
    <property type="evidence" value="ECO:0007669"/>
    <property type="project" value="UniProtKB-ARBA"/>
</dbReference>
<name>A0A238FER4_9BASI</name>
<dbReference type="GO" id="GO:0003887">
    <property type="term" value="F:DNA-directed DNA polymerase activity"/>
    <property type="evidence" value="ECO:0007669"/>
    <property type="project" value="UniProtKB-KW"/>
</dbReference>
<dbReference type="OrthoDB" id="3344688at2759"/>
<evidence type="ECO:0000256" key="8">
    <source>
        <dbReference type="SAM" id="SignalP"/>
    </source>
</evidence>
<sequence>MFPILFYLASLFAHCAVPYKAYAKLIERFWSMPQIPLTSRAEFDQHVDNNIALATAIRLGKVDIEQVLVAARAPKVPLLTLHHHLGHCSLSTLRKLANSNQVKGIEWTYSTNDCNDFQCDACMASKAHKLPFPLSESHTSLPLGLVHSDLLMFPEPSVSGQRYLITFIDNFSCKAWAFPLLRKSDALAAFQCWKAEVENSSGAKIKTLRSDNGGEYTAFDKFCTKQGIRILALLHNSGLPAHLWEEATQYYLDCKNLTPHAGLNGNIPNAIWHGKPQDLSRLCTFGCRAWATVPQHKRTKLEPKGTPLIFVGYDLHAKAYQLYDPDMQSICISRNVTFIETKFPATKRHIDTPCPSPCERVATAPPAPPLPLSDDSIDKLNLIAGTDASEPNTVHDAATTNILLESPPFSDDNDLDDPIALLSRVFQSIANNASLDASQVLAYVASNTSLDTPLNMLPSRNANPTHWHQAMRSTHAEECSHFVFCTKRDQFGDVKSCKVCLVTNGNTQRPGVDFKERFSLVVCFMSIRALIAITVLRGYKIHQADVNKAYLHGKLDQPLYMQPPQGIDLLGKILKLDRSIYGLKQAGRIWNEEIDATLCSLGYTPTVTDQCVYTKRHSKDWHYIALYWTHSHTIGHKSEVFNIFKEWLAEVELETGARLKVLCSNNGGEYRSKAFTQFCKAWGIRWQYSIPRTPQQNGRAEHVNRSIVEGVLALLADANLPDTFWEEASTYFVYCKNRCHHSALVNETPEFAWSHSRTDTSTLHPFGCTAWLTVAPDLRKKLDPKATQVVFTGYNLACKAFRFYNPVTCRIVLGRNTKFLDSDFSALHDDQSGMDEDTPTLISLSTVEAQPPTVTKAWTPRVRLAQMDVLSTPDNSALSAADTCESTCAPLPPHTDSDLLLLFSGSDISSLSASNVVSTVSVLPPTSPATDSTLLPLASKTLGSPPNSSDNDSDNPLDLISPHAQVRINLLDVHCSDDNAYHDSSSALESPDKLDLFGPHIRDESPNEIDFLTRHHCAFIAVDDDTSDTKAIRPAKSITSNPQTWREAMSSPEGPLWADAATAKFTSMCDDFKVFTIEDRASVPQGATVLPSKFVWKTKRNALGNITGRKACMVAQGNRQSDIADTFAPVARFSSIRSLIALAAANGYHIHQADIDKAYLHGELEDDIWMTAPCGFDFPSDKPHYIALYMDDLLMISPDLDEIERYILGIQIRRLANGSIALSQERYIMDVLVWNESTLSSPGQPRPARTPAPIPGQGTEQIRLWYLQAIGSLLYVLLGTRPDITFAVAYLARFANNPGRQHWIAVKHILQYLRATYRDELLYAQGPTQITGVVGYLDANWGACVNTSVSTMGYVFYIAGSAVSWSSKQQSRVADSTTDAEYLGLSHAGKEGVYLSQLLEELHISPVAPAHIFTDNKAAAALARNPVHISGTRHIRLREHFVRNMVNRGNISLLHVGTADMVADIFTKALGPKVFSMHSYSLGLCT</sequence>
<dbReference type="GO" id="GO:0006310">
    <property type="term" value="P:DNA recombination"/>
    <property type="evidence" value="ECO:0007669"/>
    <property type="project" value="UniProtKB-KW"/>
</dbReference>
<keyword evidence="11" id="KW-1185">Reference proteome</keyword>
<feature type="chain" id="PRO_5012263392" evidence="8">
    <location>
        <begin position="24"/>
        <end position="1486"/>
    </location>
</feature>
<evidence type="ECO:0000313" key="11">
    <source>
        <dbReference type="Proteomes" id="UP000198372"/>
    </source>
</evidence>
<feature type="domain" description="Integrase catalytic" evidence="9">
    <location>
        <begin position="660"/>
        <end position="757"/>
    </location>
</feature>
<dbReference type="InterPro" id="IPR012337">
    <property type="entry name" value="RNaseH-like_sf"/>
</dbReference>
<dbReference type="Proteomes" id="UP000198372">
    <property type="component" value="Unassembled WGS sequence"/>
</dbReference>
<feature type="domain" description="Integrase catalytic" evidence="9">
    <location>
        <begin position="138"/>
        <end position="229"/>
    </location>
</feature>
<evidence type="ECO:0000256" key="5">
    <source>
        <dbReference type="ARBA" id="ARBA00048173"/>
    </source>
</evidence>
<dbReference type="InterPro" id="IPR043502">
    <property type="entry name" value="DNA/RNA_pol_sf"/>
</dbReference>
<dbReference type="Pfam" id="PF00665">
    <property type="entry name" value="rve"/>
    <property type="match status" value="1"/>
</dbReference>
<dbReference type="InterPro" id="IPR036397">
    <property type="entry name" value="RNaseH_sf"/>
</dbReference>
<dbReference type="GO" id="GO:0003964">
    <property type="term" value="F:RNA-directed DNA polymerase activity"/>
    <property type="evidence" value="ECO:0007669"/>
    <property type="project" value="UniProtKB-KW"/>
</dbReference>
<evidence type="ECO:0000256" key="3">
    <source>
        <dbReference type="ARBA" id="ARBA00022801"/>
    </source>
</evidence>
<dbReference type="GO" id="GO:0046872">
    <property type="term" value="F:metal ion binding"/>
    <property type="evidence" value="ECO:0007669"/>
    <property type="project" value="UniProtKB-KW"/>
</dbReference>
<organism evidence="10 11">
    <name type="scientific">Microbotryum intermedium</name>
    <dbReference type="NCBI Taxonomy" id="269621"/>
    <lineage>
        <taxon>Eukaryota</taxon>
        <taxon>Fungi</taxon>
        <taxon>Dikarya</taxon>
        <taxon>Basidiomycota</taxon>
        <taxon>Pucciniomycotina</taxon>
        <taxon>Microbotryomycetes</taxon>
        <taxon>Microbotryales</taxon>
        <taxon>Microbotryaceae</taxon>
        <taxon>Microbotryum</taxon>
    </lineage>
</organism>
<dbReference type="Pfam" id="PF25597">
    <property type="entry name" value="SH3_retrovirus"/>
    <property type="match status" value="2"/>
</dbReference>
<keyword evidence="2" id="KW-0479">Metal-binding</keyword>
<evidence type="ECO:0000256" key="1">
    <source>
        <dbReference type="ARBA" id="ARBA00022578"/>
    </source>
</evidence>
<feature type="region of interest" description="Disordered" evidence="7">
    <location>
        <begin position="925"/>
        <end position="957"/>
    </location>
</feature>
<gene>
    <name evidence="10" type="ORF">BQ2448_2887</name>
</gene>
<reference evidence="11" key="1">
    <citation type="submission" date="2016-09" db="EMBL/GenBank/DDBJ databases">
        <authorList>
            <person name="Jeantristanb JTB J.-T."/>
            <person name="Ricardo R."/>
        </authorList>
    </citation>
    <scope>NUCLEOTIDE SEQUENCE [LARGE SCALE GENOMIC DNA]</scope>
</reference>
<dbReference type="SUPFAM" id="SSF53098">
    <property type="entry name" value="Ribonuclease H-like"/>
    <property type="match status" value="2"/>
</dbReference>
<dbReference type="GO" id="GO:0015074">
    <property type="term" value="P:DNA integration"/>
    <property type="evidence" value="ECO:0007669"/>
    <property type="project" value="UniProtKB-KW"/>
</dbReference>
<feature type="signal peptide" evidence="8">
    <location>
        <begin position="1"/>
        <end position="23"/>
    </location>
</feature>
<evidence type="ECO:0000313" key="10">
    <source>
        <dbReference type="EMBL" id="SCV71299.1"/>
    </source>
</evidence>
<dbReference type="InterPro" id="IPR039537">
    <property type="entry name" value="Retrotran_Ty1/copia-like"/>
</dbReference>
<comment type="catalytic activity">
    <reaction evidence="6">
        <text>DNA(n) + a 2'-deoxyribonucleoside 5'-triphosphate = DNA(n+1) + diphosphate</text>
        <dbReference type="Rhea" id="RHEA:22508"/>
        <dbReference type="Rhea" id="RHEA-COMP:17339"/>
        <dbReference type="Rhea" id="RHEA-COMP:17340"/>
        <dbReference type="ChEBI" id="CHEBI:33019"/>
        <dbReference type="ChEBI" id="CHEBI:61560"/>
        <dbReference type="ChEBI" id="CHEBI:173112"/>
        <dbReference type="EC" id="2.7.7.7"/>
    </reaction>
</comment>
<dbReference type="InterPro" id="IPR057670">
    <property type="entry name" value="SH3_retrovirus"/>
</dbReference>
<accession>A0A238FER4</accession>
<dbReference type="Gene3D" id="3.30.420.10">
    <property type="entry name" value="Ribonuclease H-like superfamily/Ribonuclease H"/>
    <property type="match status" value="2"/>
</dbReference>
<dbReference type="PROSITE" id="PS50994">
    <property type="entry name" value="INTEGRASE"/>
    <property type="match status" value="2"/>
</dbReference>
<dbReference type="GO" id="GO:0004519">
    <property type="term" value="F:endonuclease activity"/>
    <property type="evidence" value="ECO:0007669"/>
    <property type="project" value="UniProtKB-KW"/>
</dbReference>
<dbReference type="InterPro" id="IPR013103">
    <property type="entry name" value="RVT_2"/>
</dbReference>
<feature type="compositionally biased region" description="Low complexity" evidence="7">
    <location>
        <begin position="944"/>
        <end position="956"/>
    </location>
</feature>
<dbReference type="Pfam" id="PF07727">
    <property type="entry name" value="RVT_2"/>
    <property type="match status" value="2"/>
</dbReference>